<comment type="caution">
    <text evidence="2">The sequence shown here is derived from an EMBL/GenBank/DDBJ whole genome shotgun (WGS) entry which is preliminary data.</text>
</comment>
<name>A0ABR6CD85_9HYPH</name>
<evidence type="ECO:0000313" key="2">
    <source>
        <dbReference type="EMBL" id="MBA9022377.1"/>
    </source>
</evidence>
<feature type="compositionally biased region" description="Basic residues" evidence="1">
    <location>
        <begin position="112"/>
        <end position="129"/>
    </location>
</feature>
<dbReference type="RefSeq" id="WP_157097018.1">
    <property type="nucleotide sequence ID" value="NZ_JACJHY010000023.1"/>
</dbReference>
<feature type="region of interest" description="Disordered" evidence="1">
    <location>
        <begin position="112"/>
        <end position="158"/>
    </location>
</feature>
<evidence type="ECO:0000313" key="3">
    <source>
        <dbReference type="Proteomes" id="UP000587524"/>
    </source>
</evidence>
<keyword evidence="3" id="KW-1185">Reference proteome</keyword>
<proteinExistence type="predicted"/>
<dbReference type="PANTHER" id="PTHR47756">
    <property type="entry name" value="BLL6612 PROTEIN-RELATED"/>
    <property type="match status" value="1"/>
</dbReference>
<dbReference type="PANTHER" id="PTHR47756:SF2">
    <property type="entry name" value="BLL6612 PROTEIN"/>
    <property type="match status" value="1"/>
</dbReference>
<organism evidence="2 3">
    <name type="scientific">Aminobacter ciceronei</name>
    <dbReference type="NCBI Taxonomy" id="150723"/>
    <lineage>
        <taxon>Bacteria</taxon>
        <taxon>Pseudomonadati</taxon>
        <taxon>Pseudomonadota</taxon>
        <taxon>Alphaproteobacteria</taxon>
        <taxon>Hyphomicrobiales</taxon>
        <taxon>Phyllobacteriaceae</taxon>
        <taxon>Aminobacter</taxon>
    </lineage>
</organism>
<reference evidence="2 3" key="1">
    <citation type="submission" date="2020-08" db="EMBL/GenBank/DDBJ databases">
        <title>Genomic Encyclopedia of Type Strains, Phase IV (KMG-IV): sequencing the most valuable type-strain genomes for metagenomic binning, comparative biology and taxonomic classification.</title>
        <authorList>
            <person name="Goeker M."/>
        </authorList>
    </citation>
    <scope>NUCLEOTIDE SEQUENCE [LARGE SCALE GENOMIC DNA]</scope>
    <source>
        <strain evidence="2 3">DSM 17455</strain>
    </source>
</reference>
<protein>
    <submittedName>
        <fullName evidence="2">Uncharacterized protein</fullName>
    </submittedName>
</protein>
<dbReference type="EMBL" id="JACJHZ010000023">
    <property type="protein sequence ID" value="MBA9022377.1"/>
    <property type="molecule type" value="Genomic_DNA"/>
</dbReference>
<evidence type="ECO:0000256" key="1">
    <source>
        <dbReference type="SAM" id="MobiDB-lite"/>
    </source>
</evidence>
<accession>A0ABR6CD85</accession>
<gene>
    <name evidence="2" type="ORF">HNQ97_004393</name>
</gene>
<dbReference type="Proteomes" id="UP000587524">
    <property type="component" value="Unassembled WGS sequence"/>
</dbReference>
<sequence>MQSVLAIIYHIYTSGYAVGPANGGHARVDANGVTVALADQDRTKCNRSQIDEGLGLIEMAMQRRALGPYQIKAAIAACHVQGEVSHWPQIVLLYDSLLRLEPTAVARLRRRSRCRKRDGRRPHRARSIRSRPNSRTTSPIMRRAPSFCRGRGISAKPR</sequence>